<proteinExistence type="predicted"/>
<dbReference type="EMBL" id="BKCP01002225">
    <property type="protein sequence ID" value="GER28006.1"/>
    <property type="molecule type" value="Genomic_DNA"/>
</dbReference>
<evidence type="ECO:0000313" key="1">
    <source>
        <dbReference type="EMBL" id="GER28006.1"/>
    </source>
</evidence>
<comment type="caution">
    <text evidence="1">The sequence shown here is derived from an EMBL/GenBank/DDBJ whole genome shotgun (WGS) entry which is preliminary data.</text>
</comment>
<evidence type="ECO:0000313" key="2">
    <source>
        <dbReference type="Proteomes" id="UP000325081"/>
    </source>
</evidence>
<dbReference type="Proteomes" id="UP000325081">
    <property type="component" value="Unassembled WGS sequence"/>
</dbReference>
<dbReference type="AlphaFoldDB" id="A0A5A7P6A5"/>
<organism evidence="1 2">
    <name type="scientific">Striga asiatica</name>
    <name type="common">Asiatic witchweed</name>
    <name type="synonym">Buchnera asiatica</name>
    <dbReference type="NCBI Taxonomy" id="4170"/>
    <lineage>
        <taxon>Eukaryota</taxon>
        <taxon>Viridiplantae</taxon>
        <taxon>Streptophyta</taxon>
        <taxon>Embryophyta</taxon>
        <taxon>Tracheophyta</taxon>
        <taxon>Spermatophyta</taxon>
        <taxon>Magnoliopsida</taxon>
        <taxon>eudicotyledons</taxon>
        <taxon>Gunneridae</taxon>
        <taxon>Pentapetalae</taxon>
        <taxon>asterids</taxon>
        <taxon>lamiids</taxon>
        <taxon>Lamiales</taxon>
        <taxon>Orobanchaceae</taxon>
        <taxon>Buchnereae</taxon>
        <taxon>Striga</taxon>
    </lineage>
</organism>
<gene>
    <name evidence="1" type="ORF">STAS_03776</name>
</gene>
<keyword evidence="2" id="KW-1185">Reference proteome</keyword>
<sequence length="172" mass="19643">MESQSVPHDDILVLNLSVPAKKKKEKKNYIFESIEQEHGIPLPVRPYFQSIITFALVREKPASPLLGFIIRSDPNLVIGKSPSFLWRIVGVEQASSCASRDYFIPDRVPDSCFLPRVDDVKFGRRFPGFCVLPLEVDFDKRIIRAVYIHVEMECDVMVVNNTDYIFGQEGPI</sequence>
<protein>
    <submittedName>
        <fullName evidence="1">Auxin-responsive GH3 family protein</fullName>
    </submittedName>
</protein>
<accession>A0A5A7P6A5</accession>
<name>A0A5A7P6A5_STRAF</name>
<reference evidence="2" key="1">
    <citation type="journal article" date="2019" name="Curr. Biol.">
        <title>Genome Sequence of Striga asiatica Provides Insight into the Evolution of Plant Parasitism.</title>
        <authorList>
            <person name="Yoshida S."/>
            <person name="Kim S."/>
            <person name="Wafula E.K."/>
            <person name="Tanskanen J."/>
            <person name="Kim Y.M."/>
            <person name="Honaas L."/>
            <person name="Yang Z."/>
            <person name="Spallek T."/>
            <person name="Conn C.E."/>
            <person name="Ichihashi Y."/>
            <person name="Cheong K."/>
            <person name="Cui S."/>
            <person name="Der J.P."/>
            <person name="Gundlach H."/>
            <person name="Jiao Y."/>
            <person name="Hori C."/>
            <person name="Ishida J.K."/>
            <person name="Kasahara H."/>
            <person name="Kiba T."/>
            <person name="Kim M.S."/>
            <person name="Koo N."/>
            <person name="Laohavisit A."/>
            <person name="Lee Y.H."/>
            <person name="Lumba S."/>
            <person name="McCourt P."/>
            <person name="Mortimer J.C."/>
            <person name="Mutuku J.M."/>
            <person name="Nomura T."/>
            <person name="Sasaki-Sekimoto Y."/>
            <person name="Seto Y."/>
            <person name="Wang Y."/>
            <person name="Wakatake T."/>
            <person name="Sakakibara H."/>
            <person name="Demura T."/>
            <person name="Yamaguchi S."/>
            <person name="Yoneyama K."/>
            <person name="Manabe R.I."/>
            <person name="Nelson D.C."/>
            <person name="Schulman A.H."/>
            <person name="Timko M.P."/>
            <person name="dePamphilis C.W."/>
            <person name="Choi D."/>
            <person name="Shirasu K."/>
        </authorList>
    </citation>
    <scope>NUCLEOTIDE SEQUENCE [LARGE SCALE GENOMIC DNA]</scope>
    <source>
        <strain evidence="2">cv. UVA1</strain>
    </source>
</reference>